<dbReference type="PATRIC" id="fig|926556.3.peg.1444"/>
<evidence type="ECO:0008006" key="4">
    <source>
        <dbReference type="Google" id="ProtNLM"/>
    </source>
</evidence>
<reference evidence="3" key="1">
    <citation type="submission" date="2012-02" db="EMBL/GenBank/DDBJ databases">
        <title>The complete genome of Echinicola vietnamensis DSM 17526.</title>
        <authorList>
            <person name="Lucas S."/>
            <person name="Copeland A."/>
            <person name="Lapidus A."/>
            <person name="Glavina del Rio T."/>
            <person name="Dalin E."/>
            <person name="Tice H."/>
            <person name="Bruce D."/>
            <person name="Goodwin L."/>
            <person name="Pitluck S."/>
            <person name="Peters L."/>
            <person name="Ovchinnikova G."/>
            <person name="Teshima H."/>
            <person name="Kyrpides N."/>
            <person name="Mavromatis K."/>
            <person name="Ivanova N."/>
            <person name="Brettin T."/>
            <person name="Detter J.C."/>
            <person name="Han C."/>
            <person name="Larimer F."/>
            <person name="Land M."/>
            <person name="Hauser L."/>
            <person name="Markowitz V."/>
            <person name="Cheng J.-F."/>
            <person name="Hugenholtz P."/>
            <person name="Woyke T."/>
            <person name="Wu D."/>
            <person name="Brambilla E."/>
            <person name="Klenk H.-P."/>
            <person name="Eisen J.A."/>
        </authorList>
    </citation>
    <scope>NUCLEOTIDE SEQUENCE [LARGE SCALE GENOMIC DNA]</scope>
    <source>
        <strain evidence="3">DSM 17526 / LMG 23754 / KMM 6221</strain>
    </source>
</reference>
<feature type="chain" id="PRO_5003942068" description="Conjugal transfer protein TraI" evidence="1">
    <location>
        <begin position="29"/>
        <end position="228"/>
    </location>
</feature>
<feature type="signal peptide" evidence="1">
    <location>
        <begin position="1"/>
        <end position="28"/>
    </location>
</feature>
<dbReference type="AlphaFoldDB" id="L0FYB7"/>
<dbReference type="RefSeq" id="WP_015265194.1">
    <property type="nucleotide sequence ID" value="NC_019904.1"/>
</dbReference>
<sequence length="228" mass="26517">MKLKKYISILTLSLTLLFSVAPHQQAEAIPLTVILQVIKAGVKKVIKAIDLKVQRLQNKTIWLQNVQKVLENTLSKLSLKEISGWNDKQRQQYDALFEELWKVKSALDQYRQVKDIAEKQAQLVEEYHRVWPVLSAHEAFSPEEKQAMAATYSEILGRSLENLDYLLDVMTAFTVQMNDAERLRIIHDTDQRVTENLNALRSFNRRNLSIAENRSRTQVQPLKKLYEK</sequence>
<keyword evidence="1" id="KW-0732">Signal</keyword>
<keyword evidence="3" id="KW-1185">Reference proteome</keyword>
<accession>L0FYB7</accession>
<dbReference type="EMBL" id="CP003346">
    <property type="protein sequence ID" value="AGA77630.1"/>
    <property type="molecule type" value="Genomic_DNA"/>
</dbReference>
<dbReference type="HOGENOM" id="CLU_1287665_0_0_10"/>
<organism evidence="2 3">
    <name type="scientific">Echinicola vietnamensis (strain DSM 17526 / LMG 23754 / KMM 6221)</name>
    <dbReference type="NCBI Taxonomy" id="926556"/>
    <lineage>
        <taxon>Bacteria</taxon>
        <taxon>Pseudomonadati</taxon>
        <taxon>Bacteroidota</taxon>
        <taxon>Cytophagia</taxon>
        <taxon>Cytophagales</taxon>
        <taxon>Cyclobacteriaceae</taxon>
        <taxon>Echinicola</taxon>
    </lineage>
</organism>
<protein>
    <recommendedName>
        <fullName evidence="4">Conjugal transfer protein TraI</fullName>
    </recommendedName>
</protein>
<dbReference type="OrthoDB" id="793529at2"/>
<evidence type="ECO:0000313" key="2">
    <source>
        <dbReference type="EMBL" id="AGA77630.1"/>
    </source>
</evidence>
<dbReference type="eggNOG" id="COG0497">
    <property type="taxonomic scope" value="Bacteria"/>
</dbReference>
<dbReference type="KEGG" id="evi:Echvi_1361"/>
<proteinExistence type="predicted"/>
<dbReference type="Proteomes" id="UP000010796">
    <property type="component" value="Chromosome"/>
</dbReference>
<evidence type="ECO:0000256" key="1">
    <source>
        <dbReference type="SAM" id="SignalP"/>
    </source>
</evidence>
<dbReference type="STRING" id="926556.Echvi_1361"/>
<gene>
    <name evidence="2" type="ordered locus">Echvi_1361</name>
</gene>
<evidence type="ECO:0000313" key="3">
    <source>
        <dbReference type="Proteomes" id="UP000010796"/>
    </source>
</evidence>
<name>L0FYB7_ECHVK</name>